<gene>
    <name evidence="1" type="ORF">GDO78_005046</name>
</gene>
<proteinExistence type="predicted"/>
<reference evidence="1" key="1">
    <citation type="thesis" date="2020" institute="ProQuest LLC" country="789 East Eisenhower Parkway, Ann Arbor, MI, USA">
        <title>Comparative Genomics and Chromosome Evolution.</title>
        <authorList>
            <person name="Mudd A.B."/>
        </authorList>
    </citation>
    <scope>NUCLEOTIDE SEQUENCE</scope>
    <source>
        <strain evidence="1">HN-11 Male</strain>
        <tissue evidence="1">Kidney and liver</tissue>
    </source>
</reference>
<sequence length="99" mass="11257">MCSESQNNLLTHKILISRILRSPAIADIASSGHLWFVDRETDHLFYRKKWQRRLVLASKSDGQELRSVCKLAPGHQLTSGLYSVYQGWTAAKNSRKTKG</sequence>
<protein>
    <submittedName>
        <fullName evidence="1">Uncharacterized protein</fullName>
    </submittedName>
</protein>
<keyword evidence="2" id="KW-1185">Reference proteome</keyword>
<evidence type="ECO:0000313" key="2">
    <source>
        <dbReference type="Proteomes" id="UP000770717"/>
    </source>
</evidence>
<dbReference type="AlphaFoldDB" id="A0A8J6KEK8"/>
<name>A0A8J6KEK8_ELECQ</name>
<dbReference type="EMBL" id="WNTK01000002">
    <property type="protein sequence ID" value="KAG9488840.1"/>
    <property type="molecule type" value="Genomic_DNA"/>
</dbReference>
<accession>A0A8J6KEK8</accession>
<dbReference type="Proteomes" id="UP000770717">
    <property type="component" value="Unassembled WGS sequence"/>
</dbReference>
<organism evidence="1 2">
    <name type="scientific">Eleutherodactylus coqui</name>
    <name type="common">Puerto Rican coqui</name>
    <dbReference type="NCBI Taxonomy" id="57060"/>
    <lineage>
        <taxon>Eukaryota</taxon>
        <taxon>Metazoa</taxon>
        <taxon>Chordata</taxon>
        <taxon>Craniata</taxon>
        <taxon>Vertebrata</taxon>
        <taxon>Euteleostomi</taxon>
        <taxon>Amphibia</taxon>
        <taxon>Batrachia</taxon>
        <taxon>Anura</taxon>
        <taxon>Neobatrachia</taxon>
        <taxon>Hyloidea</taxon>
        <taxon>Eleutherodactylidae</taxon>
        <taxon>Eleutherodactylinae</taxon>
        <taxon>Eleutherodactylus</taxon>
        <taxon>Eleutherodactylus</taxon>
    </lineage>
</organism>
<evidence type="ECO:0000313" key="1">
    <source>
        <dbReference type="EMBL" id="KAG9488840.1"/>
    </source>
</evidence>
<comment type="caution">
    <text evidence="1">The sequence shown here is derived from an EMBL/GenBank/DDBJ whole genome shotgun (WGS) entry which is preliminary data.</text>
</comment>